<name>A0AAF3F6K4_9BILA</name>
<protein>
    <submittedName>
        <fullName evidence="2">Uncharacterized protein</fullName>
    </submittedName>
</protein>
<keyword evidence="1" id="KW-1185">Reference proteome</keyword>
<evidence type="ECO:0000313" key="1">
    <source>
        <dbReference type="Proteomes" id="UP000887575"/>
    </source>
</evidence>
<accession>A0AAF3F6K4</accession>
<dbReference type="WBParaSite" id="MBELARI_LOCUS21370">
    <property type="protein sequence ID" value="MBELARI_LOCUS21370"/>
    <property type="gene ID" value="MBELARI_LOCUS21370"/>
</dbReference>
<evidence type="ECO:0000313" key="2">
    <source>
        <dbReference type="WBParaSite" id="MBELARI_LOCUS21370"/>
    </source>
</evidence>
<proteinExistence type="predicted"/>
<reference evidence="2" key="1">
    <citation type="submission" date="2024-02" db="UniProtKB">
        <authorList>
            <consortium name="WormBaseParasite"/>
        </authorList>
    </citation>
    <scope>IDENTIFICATION</scope>
</reference>
<dbReference type="AlphaFoldDB" id="A0AAF3F6K4"/>
<organism evidence="1 2">
    <name type="scientific">Mesorhabditis belari</name>
    <dbReference type="NCBI Taxonomy" id="2138241"/>
    <lineage>
        <taxon>Eukaryota</taxon>
        <taxon>Metazoa</taxon>
        <taxon>Ecdysozoa</taxon>
        <taxon>Nematoda</taxon>
        <taxon>Chromadorea</taxon>
        <taxon>Rhabditida</taxon>
        <taxon>Rhabditina</taxon>
        <taxon>Rhabditomorpha</taxon>
        <taxon>Rhabditoidea</taxon>
        <taxon>Rhabditidae</taxon>
        <taxon>Mesorhabditinae</taxon>
        <taxon>Mesorhabditis</taxon>
    </lineage>
</organism>
<dbReference type="Proteomes" id="UP000887575">
    <property type="component" value="Unassembled WGS sequence"/>
</dbReference>
<sequence>MGCDRDPSLPFCAKVEPNLDDSPTQIVVRTERATESASEKDRVACHELRQEYSEKCEHERREPDFCQAFENICVRLGESPALTNSRVQSELSPLGEAAADADAEDRIFRKKTGESSENEPIPIAAPTATNKKKKKRINFTSFCKEFKNRYLYICPDPFRFGQKAVLFCPIYSDHCHVPLPGKPVLPQRKSKGTSVARLCAAYRGYAENYCNNAFFLSQPRYRDGCEKYWRFCLRRNQG</sequence>